<dbReference type="NCBIfam" id="TIGR02937">
    <property type="entry name" value="sigma70-ECF"/>
    <property type="match status" value="1"/>
</dbReference>
<proteinExistence type="inferred from homology"/>
<evidence type="ECO:0000313" key="8">
    <source>
        <dbReference type="Proteomes" id="UP001165580"/>
    </source>
</evidence>
<comment type="similarity">
    <text evidence="1">Belongs to the sigma-70 factor family. ECF subfamily.</text>
</comment>
<dbReference type="InterPro" id="IPR013249">
    <property type="entry name" value="RNA_pol_sigma70_r4_t2"/>
</dbReference>
<organism evidence="7 8">
    <name type="scientific">Herbiconiux gentiana</name>
    <dbReference type="NCBI Taxonomy" id="2970912"/>
    <lineage>
        <taxon>Bacteria</taxon>
        <taxon>Bacillati</taxon>
        <taxon>Actinomycetota</taxon>
        <taxon>Actinomycetes</taxon>
        <taxon>Micrococcales</taxon>
        <taxon>Microbacteriaceae</taxon>
        <taxon>Herbiconiux</taxon>
    </lineage>
</organism>
<sequence>MSENDSDEVDLWRRAREGDPAAFGEVFDLHKDRVFRHAYRILLDWHDAEDVAGTAFLELWRNRGAVRVVNGSLLPWLLVTVSNVASNSRRATARYRKLLDRLPRTEPVPAVDDEALARLEPFGDELQDAMRDLNPVDRQLATLVILEGFSVLDAAEAVNLSPGSAKTRLSRMKGRLRKRLSVTADSTSAGDFS</sequence>
<dbReference type="Pfam" id="PF08281">
    <property type="entry name" value="Sigma70_r4_2"/>
    <property type="match status" value="1"/>
</dbReference>
<keyword evidence="4" id="KW-0804">Transcription</keyword>
<gene>
    <name evidence="7" type="ORF">NVV95_16545</name>
</gene>
<reference evidence="7" key="1">
    <citation type="submission" date="2022-08" db="EMBL/GenBank/DDBJ databases">
        <authorList>
            <person name="Deng Y."/>
            <person name="Han X.-F."/>
            <person name="Zhang Y.-Q."/>
        </authorList>
    </citation>
    <scope>NUCLEOTIDE SEQUENCE</scope>
    <source>
        <strain evidence="7">CPCC 205716</strain>
    </source>
</reference>
<dbReference type="RefSeq" id="WP_259487652.1">
    <property type="nucleotide sequence ID" value="NZ_JANTEZ010000008.1"/>
</dbReference>
<dbReference type="SUPFAM" id="SSF88946">
    <property type="entry name" value="Sigma2 domain of RNA polymerase sigma factors"/>
    <property type="match status" value="1"/>
</dbReference>
<evidence type="ECO:0000256" key="1">
    <source>
        <dbReference type="ARBA" id="ARBA00010641"/>
    </source>
</evidence>
<dbReference type="Proteomes" id="UP001165580">
    <property type="component" value="Unassembled WGS sequence"/>
</dbReference>
<dbReference type="InterPro" id="IPR039425">
    <property type="entry name" value="RNA_pol_sigma-70-like"/>
</dbReference>
<dbReference type="InterPro" id="IPR036388">
    <property type="entry name" value="WH-like_DNA-bd_sf"/>
</dbReference>
<name>A0ABT2GIV3_9MICO</name>
<accession>A0ABT2GIV3</accession>
<keyword evidence="2" id="KW-0805">Transcription regulation</keyword>
<dbReference type="EMBL" id="JANTEZ010000008">
    <property type="protein sequence ID" value="MCS5716157.1"/>
    <property type="molecule type" value="Genomic_DNA"/>
</dbReference>
<keyword evidence="8" id="KW-1185">Reference proteome</keyword>
<dbReference type="InterPro" id="IPR013324">
    <property type="entry name" value="RNA_pol_sigma_r3/r4-like"/>
</dbReference>
<dbReference type="Pfam" id="PF04542">
    <property type="entry name" value="Sigma70_r2"/>
    <property type="match status" value="1"/>
</dbReference>
<dbReference type="Gene3D" id="1.10.10.10">
    <property type="entry name" value="Winged helix-like DNA-binding domain superfamily/Winged helix DNA-binding domain"/>
    <property type="match status" value="1"/>
</dbReference>
<evidence type="ECO:0000256" key="2">
    <source>
        <dbReference type="ARBA" id="ARBA00023015"/>
    </source>
</evidence>
<dbReference type="InterPro" id="IPR013325">
    <property type="entry name" value="RNA_pol_sigma_r2"/>
</dbReference>
<evidence type="ECO:0000256" key="3">
    <source>
        <dbReference type="ARBA" id="ARBA00023082"/>
    </source>
</evidence>
<dbReference type="InterPro" id="IPR014284">
    <property type="entry name" value="RNA_pol_sigma-70_dom"/>
</dbReference>
<feature type="domain" description="RNA polymerase sigma factor 70 region 4 type 2" evidence="6">
    <location>
        <begin position="124"/>
        <end position="174"/>
    </location>
</feature>
<comment type="caution">
    <text evidence="7">The sequence shown here is derived from an EMBL/GenBank/DDBJ whole genome shotgun (WGS) entry which is preliminary data.</text>
</comment>
<dbReference type="PANTHER" id="PTHR43133:SF25">
    <property type="entry name" value="RNA POLYMERASE SIGMA FACTOR RFAY-RELATED"/>
    <property type="match status" value="1"/>
</dbReference>
<evidence type="ECO:0000313" key="7">
    <source>
        <dbReference type="EMBL" id="MCS5716157.1"/>
    </source>
</evidence>
<evidence type="ECO:0000259" key="6">
    <source>
        <dbReference type="Pfam" id="PF08281"/>
    </source>
</evidence>
<dbReference type="Gene3D" id="1.10.1740.10">
    <property type="match status" value="1"/>
</dbReference>
<keyword evidence="3" id="KW-0731">Sigma factor</keyword>
<evidence type="ECO:0000259" key="5">
    <source>
        <dbReference type="Pfam" id="PF04542"/>
    </source>
</evidence>
<feature type="domain" description="RNA polymerase sigma-70 region 2" evidence="5">
    <location>
        <begin position="27"/>
        <end position="94"/>
    </location>
</feature>
<protein>
    <submittedName>
        <fullName evidence="7">Sigma-70 family RNA polymerase sigma factor</fullName>
    </submittedName>
</protein>
<dbReference type="InterPro" id="IPR007627">
    <property type="entry name" value="RNA_pol_sigma70_r2"/>
</dbReference>
<dbReference type="SUPFAM" id="SSF88659">
    <property type="entry name" value="Sigma3 and sigma4 domains of RNA polymerase sigma factors"/>
    <property type="match status" value="1"/>
</dbReference>
<evidence type="ECO:0000256" key="4">
    <source>
        <dbReference type="ARBA" id="ARBA00023163"/>
    </source>
</evidence>
<dbReference type="PANTHER" id="PTHR43133">
    <property type="entry name" value="RNA POLYMERASE ECF-TYPE SIGMA FACTO"/>
    <property type="match status" value="1"/>
</dbReference>